<accession>A0AAD8UT73</accession>
<name>A0AAD8UT73_BABGI</name>
<feature type="compositionally biased region" description="Low complexity" evidence="2">
    <location>
        <begin position="198"/>
        <end position="213"/>
    </location>
</feature>
<feature type="coiled-coil region" evidence="1">
    <location>
        <begin position="276"/>
        <end position="383"/>
    </location>
</feature>
<organism evidence="3 4">
    <name type="scientific">Babesia gibsoni</name>
    <dbReference type="NCBI Taxonomy" id="33632"/>
    <lineage>
        <taxon>Eukaryota</taxon>
        <taxon>Sar</taxon>
        <taxon>Alveolata</taxon>
        <taxon>Apicomplexa</taxon>
        <taxon>Aconoidasida</taxon>
        <taxon>Piroplasmida</taxon>
        <taxon>Babesiidae</taxon>
        <taxon>Babesia</taxon>
    </lineage>
</organism>
<feature type="region of interest" description="Disordered" evidence="2">
    <location>
        <begin position="165"/>
        <end position="249"/>
    </location>
</feature>
<feature type="compositionally biased region" description="Polar residues" evidence="2">
    <location>
        <begin position="187"/>
        <end position="197"/>
    </location>
</feature>
<proteinExistence type="predicted"/>
<protein>
    <submittedName>
        <fullName evidence="3">Uncharacterized protein</fullName>
    </submittedName>
</protein>
<keyword evidence="1" id="KW-0175">Coiled coil</keyword>
<feature type="compositionally biased region" description="Basic and acidic residues" evidence="2">
    <location>
        <begin position="222"/>
        <end position="237"/>
    </location>
</feature>
<comment type="caution">
    <text evidence="3">The sequence shown here is derived from an EMBL/GenBank/DDBJ whole genome shotgun (WGS) entry which is preliminary data.</text>
</comment>
<dbReference type="EMBL" id="JAVEPI010000002">
    <property type="protein sequence ID" value="KAK1444057.1"/>
    <property type="molecule type" value="Genomic_DNA"/>
</dbReference>
<gene>
    <name evidence="3" type="ORF">BgAZ_209330</name>
</gene>
<feature type="compositionally biased region" description="Polar residues" evidence="2">
    <location>
        <begin position="238"/>
        <end position="249"/>
    </location>
</feature>
<dbReference type="Proteomes" id="UP001230268">
    <property type="component" value="Unassembled WGS sequence"/>
</dbReference>
<reference evidence="3" key="1">
    <citation type="submission" date="2023-08" db="EMBL/GenBank/DDBJ databases">
        <title>Draft sequence of the Babesia gibsoni genome.</title>
        <authorList>
            <person name="Yamagishi J.Y."/>
            <person name="Xuan X.X."/>
        </authorList>
    </citation>
    <scope>NUCLEOTIDE SEQUENCE</scope>
    <source>
        <strain evidence="3">Azabu</strain>
    </source>
</reference>
<keyword evidence="4" id="KW-1185">Reference proteome</keyword>
<evidence type="ECO:0000256" key="1">
    <source>
        <dbReference type="SAM" id="Coils"/>
    </source>
</evidence>
<feature type="region of interest" description="Disordered" evidence="2">
    <location>
        <begin position="554"/>
        <end position="581"/>
    </location>
</feature>
<evidence type="ECO:0000313" key="3">
    <source>
        <dbReference type="EMBL" id="KAK1444057.1"/>
    </source>
</evidence>
<evidence type="ECO:0000313" key="4">
    <source>
        <dbReference type="Proteomes" id="UP001230268"/>
    </source>
</evidence>
<evidence type="ECO:0000256" key="2">
    <source>
        <dbReference type="SAM" id="MobiDB-lite"/>
    </source>
</evidence>
<dbReference type="AlphaFoldDB" id="A0AAD8UT73"/>
<sequence>MPATISTKLREIISEVTGNSRQDFASSLREEHKDALLLGRKAYAIENVNSGITLFMPWRLHGPIESFYKHLSMEGAMTLDQFKHLVTDAELFPKSQSRRKESDIVDYIINKVVVDRSTIDFEEFLHALFLLSKYKASVLRVTEQCAFNHLLTTLIKYGNRFLSDRPSQSKSDVGTPGRTPKDDLHSPLNSKPSSVKTPASSAAGSSRHSSPRALSALGSRTRLPDDALRHDGHRSDTAKSGASSAMNTVKSQLCEPDSTRAEELLKMAEGKMTETCEIMKTELASLREQIEHSNEKGSASKECYKELCALKDSQADLTKQVSVEKEKVNELEKKLEKEVEQSEEARKVMQEIIDELESQITEAKRKQQAADELKTRCQQIQKMLALQPEYESMLFSVFISYRSEELVNGEFVMSEENCIAFCIDFCLDVMHIAAGGAEQPAAKLAFQDVSKLCPEGMLTYHFFKEFLLRLAELMDPQSTQKRAFQLLLMNNIFRQIEDNRNGCQQHYAHAISPDSRGNMPYDNLPEREEGALRMSSNSDNEMLPDAYLNVEGRMWFENQPEDAQPQHQSDSDTPRFPELVN</sequence>